<evidence type="ECO:0000256" key="1">
    <source>
        <dbReference type="ARBA" id="ARBA00005278"/>
    </source>
</evidence>
<evidence type="ECO:0000256" key="2">
    <source>
        <dbReference type="ARBA" id="ARBA00023136"/>
    </source>
</evidence>
<dbReference type="InterPro" id="IPR050768">
    <property type="entry name" value="UPF0353/GerABKA_families"/>
</dbReference>
<evidence type="ECO:0000256" key="3">
    <source>
        <dbReference type="SAM" id="Coils"/>
    </source>
</evidence>
<evidence type="ECO:0000256" key="4">
    <source>
        <dbReference type="SAM" id="Phobius"/>
    </source>
</evidence>
<sequence length="440" mass="49111">MQEFNLDAHLHGLAQSGDLVTRKLNFNAEAAQLVYLSSMCDNSTIHSTIVKPFLESQHLSEFEAMLQAMPGYEQMKDRQQLADKLIQGYALLFLPRETCAINTKKPPPFQPQKATIEYILQGPQYAFSEDIETNIHIIRTRYPLQDLHVEYMKVGSVSQTPLAIVYDHSKVNHDVLLCLKNKLQQVDAEVVQASNQLQMLITKRFNLLPTAIVSERPDRSVLNLSKGKVILILHGTPFAIIVPSVFFDFLASMDDLYDVPWFTRPLMALRYIGAFITTSLPALYVATVSHNPEIFRAQLAIEMAGSRAAVPYPSFYEVFFMLFLIEALTEASIRLPKYIGSMATTVGGLILGQAAQTAGLVSSIMIIVASMVAISNFVIPINTMNLALRVIKFPLVVLAIFFGLTGVLTGLFCFLVYTTSLRSFGQPYLKLFIGEAKKSR</sequence>
<dbReference type="GO" id="GO:0009847">
    <property type="term" value="P:spore germination"/>
    <property type="evidence" value="ECO:0007669"/>
    <property type="project" value="InterPro"/>
</dbReference>
<keyword evidence="4" id="KW-1133">Transmembrane helix</keyword>
<feature type="transmembrane region" description="Helical" evidence="4">
    <location>
        <begin position="393"/>
        <end position="417"/>
    </location>
</feature>
<protein>
    <submittedName>
        <fullName evidence="5">Spore germination protein</fullName>
    </submittedName>
</protein>
<comment type="caution">
    <text evidence="5">The sequence shown here is derived from an EMBL/GenBank/DDBJ whole genome shotgun (WGS) entry which is preliminary data.</text>
</comment>
<evidence type="ECO:0000313" key="5">
    <source>
        <dbReference type="EMBL" id="GEB31451.1"/>
    </source>
</evidence>
<dbReference type="InterPro" id="IPR004995">
    <property type="entry name" value="Spore_Ger"/>
</dbReference>
<comment type="similarity">
    <text evidence="1">Belongs to the GerABKA family.</text>
</comment>
<dbReference type="PANTHER" id="PTHR22550:SF5">
    <property type="entry name" value="LEUCINE ZIPPER PROTEIN 4"/>
    <property type="match status" value="1"/>
</dbReference>
<proteinExistence type="inferred from homology"/>
<dbReference type="PIRSF" id="PIRSF005690">
    <property type="entry name" value="GerBA"/>
    <property type="match status" value="1"/>
</dbReference>
<keyword evidence="4" id="KW-0812">Transmembrane</keyword>
<dbReference type="AlphaFoldDB" id="A0A4Y3PLZ0"/>
<keyword evidence="2 4" id="KW-0472">Membrane</keyword>
<gene>
    <name evidence="5" type="ORF">BPA01_10310</name>
</gene>
<dbReference type="EMBL" id="BJMH01000004">
    <property type="protein sequence ID" value="GEB31451.1"/>
    <property type="molecule type" value="Genomic_DNA"/>
</dbReference>
<dbReference type="PANTHER" id="PTHR22550">
    <property type="entry name" value="SPORE GERMINATION PROTEIN"/>
    <property type="match status" value="1"/>
</dbReference>
<reference evidence="5 6" key="1">
    <citation type="submission" date="2019-06" db="EMBL/GenBank/DDBJ databases">
        <title>Whole genome shotgun sequence of Brevibacillus parabrevis NBRC 12334.</title>
        <authorList>
            <person name="Hosoyama A."/>
            <person name="Uohara A."/>
            <person name="Ohji S."/>
            <person name="Ichikawa N."/>
        </authorList>
    </citation>
    <scope>NUCLEOTIDE SEQUENCE [LARGE SCALE GENOMIC DNA]</scope>
    <source>
        <strain evidence="5 6">NBRC 12334</strain>
    </source>
</reference>
<name>A0A4Y3PLZ0_BREPA</name>
<keyword evidence="3" id="KW-0175">Coiled coil</keyword>
<dbReference type="Pfam" id="PF03323">
    <property type="entry name" value="GerA"/>
    <property type="match status" value="1"/>
</dbReference>
<feature type="coiled-coil region" evidence="3">
    <location>
        <begin position="176"/>
        <end position="203"/>
    </location>
</feature>
<feature type="transmembrane region" description="Helical" evidence="4">
    <location>
        <begin position="359"/>
        <end position="381"/>
    </location>
</feature>
<dbReference type="GO" id="GO:0016020">
    <property type="term" value="C:membrane"/>
    <property type="evidence" value="ECO:0007669"/>
    <property type="project" value="InterPro"/>
</dbReference>
<feature type="transmembrane region" description="Helical" evidence="4">
    <location>
        <begin position="267"/>
        <end position="288"/>
    </location>
</feature>
<accession>A0A4Y3PLZ0</accession>
<evidence type="ECO:0000313" key="6">
    <source>
        <dbReference type="Proteomes" id="UP000316882"/>
    </source>
</evidence>
<dbReference type="RefSeq" id="WP_122965708.1">
    <property type="nucleotide sequence ID" value="NZ_BJMH01000004.1"/>
</dbReference>
<feature type="transmembrane region" description="Helical" evidence="4">
    <location>
        <begin position="229"/>
        <end position="247"/>
    </location>
</feature>
<keyword evidence="6" id="KW-1185">Reference proteome</keyword>
<organism evidence="5 6">
    <name type="scientific">Brevibacillus parabrevis</name>
    <dbReference type="NCBI Taxonomy" id="54914"/>
    <lineage>
        <taxon>Bacteria</taxon>
        <taxon>Bacillati</taxon>
        <taxon>Bacillota</taxon>
        <taxon>Bacilli</taxon>
        <taxon>Bacillales</taxon>
        <taxon>Paenibacillaceae</taxon>
        <taxon>Brevibacillus</taxon>
    </lineage>
</organism>
<dbReference type="Proteomes" id="UP000316882">
    <property type="component" value="Unassembled WGS sequence"/>
</dbReference>